<dbReference type="InterPro" id="IPR036691">
    <property type="entry name" value="Endo/exonu/phosph_ase_sf"/>
</dbReference>
<reference evidence="1 2" key="1">
    <citation type="journal article" date="2017" name="BMC Biol.">
        <title>Genomic innovations, transcriptional plasticity and gene loss underlying the evolution and divergence of two highly polyphagous and invasive Helicoverpa pest species.</title>
        <authorList>
            <person name="Pearce S.L."/>
            <person name="Clarke D.F."/>
            <person name="East P.D."/>
            <person name="Elfekih S."/>
            <person name="Gordon K.H."/>
            <person name="Jermiin L.S."/>
            <person name="McGaughran A."/>
            <person name="Oakeshott J.G."/>
            <person name="Papanikolaou A."/>
            <person name="Perera O.P."/>
            <person name="Rane R.V."/>
            <person name="Richards S."/>
            <person name="Tay W.T."/>
            <person name="Walsh T.K."/>
            <person name="Anderson A."/>
            <person name="Anderson C.J."/>
            <person name="Asgari S."/>
            <person name="Board P.G."/>
            <person name="Bretschneider A."/>
            <person name="Campbell P.M."/>
            <person name="Chertemps T."/>
            <person name="Christeller J.T."/>
            <person name="Coppin C.W."/>
            <person name="Downes S.J."/>
            <person name="Duan G."/>
            <person name="Farnsworth C.A."/>
            <person name="Good R.T."/>
            <person name="Han L.B."/>
            <person name="Han Y.C."/>
            <person name="Hatje K."/>
            <person name="Horne I."/>
            <person name="Huang Y.P."/>
            <person name="Hughes D.S."/>
            <person name="Jacquin-Joly E."/>
            <person name="James W."/>
            <person name="Jhangiani S."/>
            <person name="Kollmar M."/>
            <person name="Kuwar S.S."/>
            <person name="Li S."/>
            <person name="Liu N.Y."/>
            <person name="Maibeche M.T."/>
            <person name="Miller J.R."/>
            <person name="Montagne N."/>
            <person name="Perry T."/>
            <person name="Qu J."/>
            <person name="Song S.V."/>
            <person name="Sutton G.G."/>
            <person name="Vogel H."/>
            <person name="Walenz B.P."/>
            <person name="Xu W."/>
            <person name="Zhang H.J."/>
            <person name="Zou Z."/>
            <person name="Batterham P."/>
            <person name="Edwards O.R."/>
            <person name="Feyereisen R."/>
            <person name="Gibbs R.A."/>
            <person name="Heckel D.G."/>
            <person name="McGrath A."/>
            <person name="Robin C."/>
            <person name="Scherer S.E."/>
            <person name="Worley K.C."/>
            <person name="Wu Y.D."/>
        </authorList>
    </citation>
    <scope>NUCLEOTIDE SEQUENCE [LARGE SCALE GENOMIC DNA]</scope>
    <source>
        <strain evidence="1">Harm_GR_Male_#8</strain>
        <tissue evidence="1">Whole organism</tissue>
    </source>
</reference>
<dbReference type="Gene3D" id="3.60.10.10">
    <property type="entry name" value="Endonuclease/exonuclease/phosphatase"/>
    <property type="match status" value="1"/>
</dbReference>
<protein>
    <recommendedName>
        <fullName evidence="3">Endonuclease/exonuclease/phosphatase domain-containing protein</fullName>
    </recommendedName>
</protein>
<sequence length="449" mass="51744">MTLRIPIASNKHAHLISVYAPTLPSADEDKEMFYQQLRHTLENIPVCDKVILLGDFNARVGTESDIWNGALGKHGVGKCNDNGLRLLSLCAQFNLSITNTYFRLAEKHKTSWMHPRSKHWHLLDYVIVRQRDLRDVLVTRAMRGAVGWTDHRLIRSKMYLQLKAPRRAPNKIPSKLAFANLITSPDLGKALDLKFAASAPDAELSDIDGEWRAYAKHLHGCAQEVIGKPQKRNQDWFDESDIEIRTLVEQHRHQLNSKQTDTCSTRDASQRLKGKVRELKNKWWTEKATELQHYADTHQTGRFFEGIRTIFGPRARKIAPMYTKDKQNRVTSKADVIMRWAEHFNDVLNPDALRADLSYISNLKEMPVCQQLEDPPTFEEFVKAIKRLKNSKTPGLDQLPSEVYKYSGKNIVQRLFHLVLRVWETEEVPQDWKDAVICKLYKGKGDVSD</sequence>
<dbReference type="Proteomes" id="UP000249218">
    <property type="component" value="Unassembled WGS sequence"/>
</dbReference>
<dbReference type="SUPFAM" id="SSF56219">
    <property type="entry name" value="DNase I-like"/>
    <property type="match status" value="1"/>
</dbReference>
<accession>A0A2W1BD29</accession>
<keyword evidence="2" id="KW-1185">Reference proteome</keyword>
<evidence type="ECO:0008006" key="3">
    <source>
        <dbReference type="Google" id="ProtNLM"/>
    </source>
</evidence>
<dbReference type="EMBL" id="KZ150124">
    <property type="protein sequence ID" value="PZC73142.1"/>
    <property type="molecule type" value="Genomic_DNA"/>
</dbReference>
<dbReference type="PANTHER" id="PTHR23227:SF84">
    <property type="entry name" value="ENDONUCLEASE_EXONUCLEASE_PHOSPHATASE DOMAIN-CONTAINING PROTEIN"/>
    <property type="match status" value="1"/>
</dbReference>
<evidence type="ECO:0000313" key="1">
    <source>
        <dbReference type="EMBL" id="PZC73142.1"/>
    </source>
</evidence>
<dbReference type="InterPro" id="IPR027124">
    <property type="entry name" value="Swc5/CFDP1/2"/>
</dbReference>
<dbReference type="PANTHER" id="PTHR23227">
    <property type="entry name" value="BUCENTAUR RELATED"/>
    <property type="match status" value="1"/>
</dbReference>
<evidence type="ECO:0000313" key="2">
    <source>
        <dbReference type="Proteomes" id="UP000249218"/>
    </source>
</evidence>
<dbReference type="OrthoDB" id="410381at2759"/>
<proteinExistence type="predicted"/>
<feature type="non-terminal residue" evidence="1">
    <location>
        <position position="449"/>
    </location>
</feature>
<dbReference type="AlphaFoldDB" id="A0A2W1BD29"/>
<organism evidence="1 2">
    <name type="scientific">Helicoverpa armigera</name>
    <name type="common">Cotton bollworm</name>
    <name type="synonym">Heliothis armigera</name>
    <dbReference type="NCBI Taxonomy" id="29058"/>
    <lineage>
        <taxon>Eukaryota</taxon>
        <taxon>Metazoa</taxon>
        <taxon>Ecdysozoa</taxon>
        <taxon>Arthropoda</taxon>
        <taxon>Hexapoda</taxon>
        <taxon>Insecta</taxon>
        <taxon>Pterygota</taxon>
        <taxon>Neoptera</taxon>
        <taxon>Endopterygota</taxon>
        <taxon>Lepidoptera</taxon>
        <taxon>Glossata</taxon>
        <taxon>Ditrysia</taxon>
        <taxon>Noctuoidea</taxon>
        <taxon>Noctuidae</taxon>
        <taxon>Heliothinae</taxon>
        <taxon>Helicoverpa</taxon>
    </lineage>
</organism>
<gene>
    <name evidence="1" type="primary">HaOG209976</name>
    <name evidence="1" type="ORF">B5X24_HaOG209976</name>
</gene>
<name>A0A2W1BD29_HELAM</name>